<feature type="region of interest" description="Disordered" evidence="8">
    <location>
        <begin position="687"/>
        <end position="721"/>
    </location>
</feature>
<keyword evidence="7" id="KW-0539">Nucleus</keyword>
<evidence type="ECO:0000313" key="11">
    <source>
        <dbReference type="Proteomes" id="UP000676310"/>
    </source>
</evidence>
<evidence type="ECO:0000256" key="7">
    <source>
        <dbReference type="ARBA" id="ARBA00023242"/>
    </source>
</evidence>
<dbReference type="InterPro" id="IPR001138">
    <property type="entry name" value="Zn2Cys6_DnaBD"/>
</dbReference>
<accession>A0A8J2I0X2</accession>
<feature type="compositionally biased region" description="Polar residues" evidence="8">
    <location>
        <begin position="128"/>
        <end position="139"/>
    </location>
</feature>
<comment type="caution">
    <text evidence="10">The sequence shown here is derived from an EMBL/GenBank/DDBJ whole genome shotgun (WGS) entry which is preliminary data.</text>
</comment>
<dbReference type="PANTHER" id="PTHR47782:SF12">
    <property type="entry name" value="ZN(II)2CYS6 TRANSCRIPTION FACTOR (EUROFUNG)"/>
    <property type="match status" value="1"/>
</dbReference>
<evidence type="ECO:0000313" key="10">
    <source>
        <dbReference type="EMBL" id="CAG5156808.1"/>
    </source>
</evidence>
<dbReference type="PANTHER" id="PTHR47782">
    <property type="entry name" value="ZN(II)2CYS6 TRANSCRIPTION FACTOR (EUROFUNG)-RELATED"/>
    <property type="match status" value="1"/>
</dbReference>
<dbReference type="GO" id="GO:0006351">
    <property type="term" value="P:DNA-templated transcription"/>
    <property type="evidence" value="ECO:0007669"/>
    <property type="project" value="InterPro"/>
</dbReference>
<dbReference type="InterPro" id="IPR007219">
    <property type="entry name" value="XnlR_reg_dom"/>
</dbReference>
<keyword evidence="3" id="KW-0862">Zinc</keyword>
<sequence length="818" mass="91889">MLQSYPESPVSPSSQDAVPRSTAETAPVSNSAAEAQSNATNLSPPPPATRKSRVALACKRCKRRKQRCDGAHPVCRSCQRAGVACAYERTLRPQYPGGKSVYINALEERIAFLEARLPDHAEDHYDNGSETLQNTSSINVEEPLLVPQPQSSASRRESRDDCFSEDFEGEDRTSLVDGVAYLSLCASGTTDTTSEPYYVGSSSGATIARIIQSSIFRSSGKRAVTQPGVQTCQATGTSRPPAPPESTQSDEPVADFPDRQQARMLFDVFFERIHTRWPLLDRVIYTKLFEKQFIRGALTIIERSMFHLIYAITARFLSLTRKPCGVDSEHHLVAATEPMDYILDQHNLATVQFLILLGVHGQRSPYGAGAWSQIRFATSVCIEMGLHRKKTVMGSPEHARDAEIRRRNFWACYCLDRVTSIVLGRAFAIADRDINVELPSTSPEFYTLTHPEVPDSDKAQWSNIEPFIHIIKLDQIQSRIHKAVFRVDRDVFNGTPEERAKLDRKMATIRNDLDEWLRTYPQTPKKENKITWMYDPESAYLDARDFYGVQYHKAVLFLFTVFLPTLDTSDMRFITCARSAACVCNAYKRLSQNRTLTYTMISLHSCFVAGLTLVYCIWRDRSLFSYDVLEATRACSQILTIFGEKWPGAVKYRDIFDALSGSLFKTVVNSAPTTMIHCNGSRPLQLDMDAEPSVTGLSPRSQRESREQASRLPTHSNNPTMSHMVTDAVKEAFMEVDEEAPGGWQGWRMWNEMVSDDTMSAASAAMRFDGLGQGQTEMSWDAYEGSGFYGVDPIQDAAMQMDNGGMMEGNQWNFGEYR</sequence>
<feature type="compositionally biased region" description="Polar residues" evidence="8">
    <location>
        <begin position="1"/>
        <end position="42"/>
    </location>
</feature>
<proteinExistence type="predicted"/>
<evidence type="ECO:0000256" key="3">
    <source>
        <dbReference type="ARBA" id="ARBA00022833"/>
    </source>
</evidence>
<dbReference type="CDD" id="cd00067">
    <property type="entry name" value="GAL4"/>
    <property type="match status" value="1"/>
</dbReference>
<feature type="domain" description="Zn(2)-C6 fungal-type" evidence="9">
    <location>
        <begin position="57"/>
        <end position="87"/>
    </location>
</feature>
<dbReference type="Proteomes" id="UP000676310">
    <property type="component" value="Unassembled WGS sequence"/>
</dbReference>
<feature type="region of interest" description="Disordered" evidence="8">
    <location>
        <begin position="226"/>
        <end position="253"/>
    </location>
</feature>
<evidence type="ECO:0000259" key="9">
    <source>
        <dbReference type="PROSITE" id="PS50048"/>
    </source>
</evidence>
<keyword evidence="4" id="KW-0805">Transcription regulation</keyword>
<dbReference type="GO" id="GO:0000981">
    <property type="term" value="F:DNA-binding transcription factor activity, RNA polymerase II-specific"/>
    <property type="evidence" value="ECO:0007669"/>
    <property type="project" value="InterPro"/>
</dbReference>
<dbReference type="Pfam" id="PF04082">
    <property type="entry name" value="Fungal_trans"/>
    <property type="match status" value="1"/>
</dbReference>
<feature type="compositionally biased region" description="Polar residues" evidence="8">
    <location>
        <begin position="227"/>
        <end position="238"/>
    </location>
</feature>
<name>A0A8J2I0X2_9PLEO</name>
<reference evidence="10" key="1">
    <citation type="submission" date="2021-05" db="EMBL/GenBank/DDBJ databases">
        <authorList>
            <person name="Stam R."/>
        </authorList>
    </citation>
    <scope>NUCLEOTIDE SEQUENCE</scope>
    <source>
        <strain evidence="10">CS162</strain>
    </source>
</reference>
<comment type="subcellular location">
    <subcellularLocation>
        <location evidence="1">Nucleus</location>
    </subcellularLocation>
</comment>
<protein>
    <recommendedName>
        <fullName evidence="9">Zn(2)-C6 fungal-type domain-containing protein</fullName>
    </recommendedName>
</protein>
<evidence type="ECO:0000256" key="5">
    <source>
        <dbReference type="ARBA" id="ARBA00023125"/>
    </source>
</evidence>
<dbReference type="GO" id="GO:0045944">
    <property type="term" value="P:positive regulation of transcription by RNA polymerase II"/>
    <property type="evidence" value="ECO:0007669"/>
    <property type="project" value="TreeGrafter"/>
</dbReference>
<dbReference type="PROSITE" id="PS50048">
    <property type="entry name" value="ZN2_CY6_FUNGAL_2"/>
    <property type="match status" value="1"/>
</dbReference>
<dbReference type="GeneID" id="67016287"/>
<dbReference type="GO" id="GO:0043565">
    <property type="term" value="F:sequence-specific DNA binding"/>
    <property type="evidence" value="ECO:0007669"/>
    <property type="project" value="TreeGrafter"/>
</dbReference>
<evidence type="ECO:0000256" key="4">
    <source>
        <dbReference type="ARBA" id="ARBA00023015"/>
    </source>
</evidence>
<dbReference type="RefSeq" id="XP_043168151.1">
    <property type="nucleotide sequence ID" value="XM_043312216.1"/>
</dbReference>
<dbReference type="CDD" id="cd12148">
    <property type="entry name" value="fungal_TF_MHR"/>
    <property type="match status" value="1"/>
</dbReference>
<organism evidence="10 11">
    <name type="scientific">Alternaria atra</name>
    <dbReference type="NCBI Taxonomy" id="119953"/>
    <lineage>
        <taxon>Eukaryota</taxon>
        <taxon>Fungi</taxon>
        <taxon>Dikarya</taxon>
        <taxon>Ascomycota</taxon>
        <taxon>Pezizomycotina</taxon>
        <taxon>Dothideomycetes</taxon>
        <taxon>Pleosporomycetidae</taxon>
        <taxon>Pleosporales</taxon>
        <taxon>Pleosporineae</taxon>
        <taxon>Pleosporaceae</taxon>
        <taxon>Alternaria</taxon>
        <taxon>Alternaria sect. Ulocladioides</taxon>
    </lineage>
</organism>
<evidence type="ECO:0000256" key="8">
    <source>
        <dbReference type="SAM" id="MobiDB-lite"/>
    </source>
</evidence>
<dbReference type="PROSITE" id="PS00463">
    <property type="entry name" value="ZN2_CY6_FUNGAL_1"/>
    <property type="match status" value="1"/>
</dbReference>
<dbReference type="Gene3D" id="4.10.240.10">
    <property type="entry name" value="Zn(2)-C6 fungal-type DNA-binding domain"/>
    <property type="match status" value="1"/>
</dbReference>
<dbReference type="GO" id="GO:0005634">
    <property type="term" value="C:nucleus"/>
    <property type="evidence" value="ECO:0007669"/>
    <property type="project" value="UniProtKB-SubCell"/>
</dbReference>
<keyword evidence="6" id="KW-0804">Transcription</keyword>
<dbReference type="InterPro" id="IPR036864">
    <property type="entry name" value="Zn2-C6_fun-type_DNA-bd_sf"/>
</dbReference>
<dbReference type="Pfam" id="PF00172">
    <property type="entry name" value="Zn_clus"/>
    <property type="match status" value="1"/>
</dbReference>
<gene>
    <name evidence="10" type="ORF">ALTATR162_LOCUS4601</name>
</gene>
<keyword evidence="5" id="KW-0238">DNA-binding</keyword>
<dbReference type="OrthoDB" id="9970124at2759"/>
<dbReference type="EMBL" id="CAJRGZ010000017">
    <property type="protein sequence ID" value="CAG5156808.1"/>
    <property type="molecule type" value="Genomic_DNA"/>
</dbReference>
<dbReference type="InterPro" id="IPR052202">
    <property type="entry name" value="Yeast_MetPath_Reg"/>
</dbReference>
<dbReference type="SMART" id="SM00906">
    <property type="entry name" value="Fungal_trans"/>
    <property type="match status" value="1"/>
</dbReference>
<evidence type="ECO:0000256" key="6">
    <source>
        <dbReference type="ARBA" id="ARBA00023163"/>
    </source>
</evidence>
<dbReference type="SMART" id="SM00066">
    <property type="entry name" value="GAL4"/>
    <property type="match status" value="1"/>
</dbReference>
<evidence type="ECO:0000256" key="1">
    <source>
        <dbReference type="ARBA" id="ARBA00004123"/>
    </source>
</evidence>
<dbReference type="GO" id="GO:0008270">
    <property type="term" value="F:zinc ion binding"/>
    <property type="evidence" value="ECO:0007669"/>
    <property type="project" value="InterPro"/>
</dbReference>
<dbReference type="AlphaFoldDB" id="A0A8J2I0X2"/>
<evidence type="ECO:0000256" key="2">
    <source>
        <dbReference type="ARBA" id="ARBA00022723"/>
    </source>
</evidence>
<feature type="region of interest" description="Disordered" evidence="8">
    <location>
        <begin position="121"/>
        <end position="167"/>
    </location>
</feature>
<feature type="region of interest" description="Disordered" evidence="8">
    <location>
        <begin position="1"/>
        <end position="51"/>
    </location>
</feature>
<keyword evidence="11" id="KW-1185">Reference proteome</keyword>
<dbReference type="SUPFAM" id="SSF57701">
    <property type="entry name" value="Zn2/Cys6 DNA-binding domain"/>
    <property type="match status" value="1"/>
</dbReference>
<keyword evidence="2" id="KW-0479">Metal-binding</keyword>